<dbReference type="EMBL" id="GGEC01062680">
    <property type="protein sequence ID" value="MBX43164.1"/>
    <property type="molecule type" value="Transcribed_RNA"/>
</dbReference>
<proteinExistence type="predicted"/>
<protein>
    <submittedName>
        <fullName evidence="1">Uncharacterized protein</fullName>
    </submittedName>
</protein>
<organism evidence="1">
    <name type="scientific">Rhizophora mucronata</name>
    <name type="common">Asiatic mangrove</name>
    <dbReference type="NCBI Taxonomy" id="61149"/>
    <lineage>
        <taxon>Eukaryota</taxon>
        <taxon>Viridiplantae</taxon>
        <taxon>Streptophyta</taxon>
        <taxon>Embryophyta</taxon>
        <taxon>Tracheophyta</taxon>
        <taxon>Spermatophyta</taxon>
        <taxon>Magnoliopsida</taxon>
        <taxon>eudicotyledons</taxon>
        <taxon>Gunneridae</taxon>
        <taxon>Pentapetalae</taxon>
        <taxon>rosids</taxon>
        <taxon>fabids</taxon>
        <taxon>Malpighiales</taxon>
        <taxon>Rhizophoraceae</taxon>
        <taxon>Rhizophora</taxon>
    </lineage>
</organism>
<sequence length="50" mass="5870">MEKLRAQTFSLFYSLLILSLHKNPYKKITQKQQSKNNTYTISKPCYLATS</sequence>
<evidence type="ECO:0000313" key="1">
    <source>
        <dbReference type="EMBL" id="MBX43164.1"/>
    </source>
</evidence>
<name>A0A2P2NL47_RHIMU</name>
<accession>A0A2P2NL47</accession>
<dbReference type="AlphaFoldDB" id="A0A2P2NL47"/>
<reference evidence="1" key="1">
    <citation type="submission" date="2018-02" db="EMBL/GenBank/DDBJ databases">
        <title>Rhizophora mucronata_Transcriptome.</title>
        <authorList>
            <person name="Meera S.P."/>
            <person name="Sreeshan A."/>
            <person name="Augustine A."/>
        </authorList>
    </citation>
    <scope>NUCLEOTIDE SEQUENCE</scope>
    <source>
        <tissue evidence="1">Leaf</tissue>
    </source>
</reference>